<evidence type="ECO:0000313" key="4">
    <source>
        <dbReference type="EMBL" id="SOY31103.1"/>
    </source>
</evidence>
<dbReference type="InterPro" id="IPR032485">
    <property type="entry name" value="LRP1-like_beta_prop"/>
</dbReference>
<dbReference type="SUPFAM" id="SSF69304">
    <property type="entry name" value="Tricorn protease N-terminal domain"/>
    <property type="match status" value="1"/>
</dbReference>
<evidence type="ECO:0000313" key="5">
    <source>
        <dbReference type="Proteomes" id="UP000236311"/>
    </source>
</evidence>
<dbReference type="InterPro" id="IPR002931">
    <property type="entry name" value="Transglutaminase-like"/>
</dbReference>
<dbReference type="Pfam" id="PF16472">
    <property type="entry name" value="DUF5050"/>
    <property type="match status" value="1"/>
</dbReference>
<sequence>MKKKYIIFILGIAMAAAISGCGRTSHKAPGEEIISEAETSMEESFSVEEISDKVQEDKETEKQSEESEVSEAQEETAPQEMKAPETEPDTTVYGNTPGNIMGGGLFLEDDNYFYLYHGYDNCVYRTDRKTGISDKLVDGYCLQLNLVDGKIYANNAQEESVIEINPESGQVTEIRKGGVEYLMAADRELYFMDTSDNSLRKLSLDSMEETVLVDQPIVTPCIYKDRVYFALDSEEHFLYSVPREGGEMTRINEVHAYMPTIYKDRIYYLGMENEEYSIRVMGLDGSGEKIVVETDAVFMNLFRDRLYYVDGTDRSKVYFIDLEAESQVPESVELEARIEEAVNRYAIETVSEYRLDGYMGLNFQQDYMAFMCAETMDGQQYMDEYLYEVEGDRVLPVAYFFVDRKVMEAAMKEATKEAKEESANLGQTAPSAPQTPARTYPPGNYSPGSIYGPKLSQAELDQVADAVQAYLNSYDFSAMSDYDKVETAHDYLCSICEFAPDWRYNRANTAWGALVYYEAQCSGYARAMKALCDAMGIGCYYVHADEYAMNPSHQWNEVCIDGNWYIIDVQGNDKSGFRAFYLLSDDTYGAMSGMSWDRSSVPACPADYY</sequence>
<dbReference type="Gene3D" id="3.10.620.30">
    <property type="match status" value="1"/>
</dbReference>
<dbReference type="SUPFAM" id="SSF54001">
    <property type="entry name" value="Cysteine proteinases"/>
    <property type="match status" value="1"/>
</dbReference>
<feature type="compositionally biased region" description="Polar residues" evidence="1">
    <location>
        <begin position="424"/>
        <end position="437"/>
    </location>
</feature>
<evidence type="ECO:0000259" key="2">
    <source>
        <dbReference type="Pfam" id="PF01841"/>
    </source>
</evidence>
<reference evidence="4" key="1">
    <citation type="submission" date="2018-01" db="EMBL/GenBank/DDBJ databases">
        <authorList>
            <person name="Gaut B.S."/>
            <person name="Morton B.R."/>
            <person name="Clegg M.T."/>
            <person name="Duvall M.R."/>
        </authorList>
    </citation>
    <scope>NUCLEOTIDE SEQUENCE [LARGE SCALE GENOMIC DNA]</scope>
    <source>
        <strain evidence="4">GP69</strain>
    </source>
</reference>
<feature type="compositionally biased region" description="Basic and acidic residues" evidence="1">
    <location>
        <begin position="50"/>
        <end position="65"/>
    </location>
</feature>
<dbReference type="AlphaFoldDB" id="A0A2K4ZKT9"/>
<dbReference type="EMBL" id="OFSM01000021">
    <property type="protein sequence ID" value="SOY31103.1"/>
    <property type="molecule type" value="Genomic_DNA"/>
</dbReference>
<feature type="region of interest" description="Disordered" evidence="1">
    <location>
        <begin position="417"/>
        <end position="440"/>
    </location>
</feature>
<dbReference type="RefSeq" id="WP_242982537.1">
    <property type="nucleotide sequence ID" value="NZ_JANJZD010000024.1"/>
</dbReference>
<dbReference type="Proteomes" id="UP000236311">
    <property type="component" value="Unassembled WGS sequence"/>
</dbReference>
<name>A0A2K4ZKT9_9FIRM</name>
<protein>
    <submittedName>
        <fullName evidence="4">Transglutaminase-like superfamily protein</fullName>
    </submittedName>
</protein>
<feature type="domain" description="Prolow-density lipoprotein receptor-related protein 1-like beta-propeller" evidence="3">
    <location>
        <begin position="95"/>
        <end position="325"/>
    </location>
</feature>
<evidence type="ECO:0000259" key="3">
    <source>
        <dbReference type="Pfam" id="PF16472"/>
    </source>
</evidence>
<feature type="region of interest" description="Disordered" evidence="1">
    <location>
        <begin position="38"/>
        <end position="95"/>
    </location>
</feature>
<keyword evidence="5" id="KW-1185">Reference proteome</keyword>
<organism evidence="4 5">
    <name type="scientific">Acetatifactor muris</name>
    <dbReference type="NCBI Taxonomy" id="879566"/>
    <lineage>
        <taxon>Bacteria</taxon>
        <taxon>Bacillati</taxon>
        <taxon>Bacillota</taxon>
        <taxon>Clostridia</taxon>
        <taxon>Lachnospirales</taxon>
        <taxon>Lachnospiraceae</taxon>
        <taxon>Acetatifactor</taxon>
    </lineage>
</organism>
<gene>
    <name evidence="4" type="ORF">AMURIS_03837</name>
</gene>
<dbReference type="InterPro" id="IPR038765">
    <property type="entry name" value="Papain-like_cys_pep_sf"/>
</dbReference>
<feature type="domain" description="Transglutaminase-like" evidence="2">
    <location>
        <begin position="477"/>
        <end position="568"/>
    </location>
</feature>
<evidence type="ECO:0000256" key="1">
    <source>
        <dbReference type="SAM" id="MobiDB-lite"/>
    </source>
</evidence>
<proteinExistence type="predicted"/>
<dbReference type="PROSITE" id="PS51257">
    <property type="entry name" value="PROKAR_LIPOPROTEIN"/>
    <property type="match status" value="1"/>
</dbReference>
<dbReference type="Pfam" id="PF01841">
    <property type="entry name" value="Transglut_core"/>
    <property type="match status" value="1"/>
</dbReference>
<accession>A0A2K4ZKT9</accession>